<dbReference type="AlphaFoldDB" id="A0A6N3FAE5"/>
<dbReference type="RefSeq" id="WP_156734471.1">
    <property type="nucleotide sequence ID" value="NZ_CACRUU010000084.1"/>
</dbReference>
<accession>A0A6N3FAE5</accession>
<evidence type="ECO:0000259" key="1">
    <source>
        <dbReference type="PROSITE" id="PS51781"/>
    </source>
</evidence>
<proteinExistence type="predicted"/>
<dbReference type="Pfam" id="PF25309">
    <property type="entry name" value="ELLD"/>
    <property type="match status" value="1"/>
</dbReference>
<evidence type="ECO:0000313" key="2">
    <source>
        <dbReference type="EMBL" id="VYU48869.1"/>
    </source>
</evidence>
<dbReference type="InterPro" id="IPR003646">
    <property type="entry name" value="SH3-like_bac-type"/>
</dbReference>
<dbReference type="InterPro" id="IPR057370">
    <property type="entry name" value="ELLD"/>
</dbReference>
<dbReference type="Gene3D" id="2.30.30.40">
    <property type="entry name" value="SH3 Domains"/>
    <property type="match status" value="2"/>
</dbReference>
<gene>
    <name evidence="2" type="ORF">RGLFYP36_01750</name>
</gene>
<feature type="domain" description="SH3b" evidence="1">
    <location>
        <begin position="193"/>
        <end position="259"/>
    </location>
</feature>
<protein>
    <submittedName>
        <fullName evidence="2">Bacterial SH3 domain protein</fullName>
    </submittedName>
</protein>
<reference evidence="2" key="1">
    <citation type="submission" date="2019-11" db="EMBL/GenBank/DDBJ databases">
        <authorList>
            <person name="Feng L."/>
        </authorList>
    </citation>
    <scope>NUCLEOTIDE SEQUENCE</scope>
    <source>
        <strain evidence="2">RgnavusLFYP36</strain>
    </source>
</reference>
<dbReference type="PROSITE" id="PS51781">
    <property type="entry name" value="SH3B"/>
    <property type="match status" value="1"/>
</dbReference>
<sequence>MSVLIGHASISENGTINGKKGDQTGKEVCVRNFYSKPWDFMAIHPDANVREKHAKAVEAGCANNNIGYGQGDRNTLNTEAKKVNYDLSKVGLCNTDCSEFQNVCAVASGAAGVTHGSNGWTTATMRNALKAAGYKIITDSAFLKNENYCVRGAIYVKESSHTVCGLTNGTYAAQTLAKAGIGGYAGNNNYSGKGIGTAVAKCDMNIRSVAEVKSNTVYSSIKAGTKVEVLEVLANGWYKIVWAGASCGYAYTSNTNNKYYTYTANSKNNSTSTSGSSGLKQTQKPESALCFDKALAGAYVVTADKLHMRAGAGKTKADYGTIAEGGKVHCYGYYNKEKGTGAKWLYVACGNVTGYCHSDYLKRA</sequence>
<name>A0A6N3FAE5_MEDGN</name>
<dbReference type="EMBL" id="CACRUU010000084">
    <property type="protein sequence ID" value="VYU48869.1"/>
    <property type="molecule type" value="Genomic_DNA"/>
</dbReference>
<dbReference type="SMART" id="SM00287">
    <property type="entry name" value="SH3b"/>
    <property type="match status" value="2"/>
</dbReference>
<organism evidence="2">
    <name type="scientific">Mediterraneibacter gnavus</name>
    <name type="common">Ruminococcus gnavus</name>
    <dbReference type="NCBI Taxonomy" id="33038"/>
    <lineage>
        <taxon>Bacteria</taxon>
        <taxon>Bacillati</taxon>
        <taxon>Bacillota</taxon>
        <taxon>Clostridia</taxon>
        <taxon>Lachnospirales</taxon>
        <taxon>Lachnospiraceae</taxon>
        <taxon>Mediterraneibacter</taxon>
    </lineage>
</organism>